<dbReference type="AlphaFoldDB" id="A0A543AUN6"/>
<name>A0A543AUN6_9ACTN</name>
<dbReference type="PIRSF" id="PIRSF017804">
    <property type="entry name" value="Secretion_EccD1"/>
    <property type="match status" value="1"/>
</dbReference>
<feature type="transmembrane region" description="Helical" evidence="7">
    <location>
        <begin position="264"/>
        <end position="286"/>
    </location>
</feature>
<keyword evidence="5 7" id="KW-1133">Transmembrane helix</keyword>
<keyword evidence="3" id="KW-1003">Cell membrane</keyword>
<evidence type="ECO:0000256" key="1">
    <source>
        <dbReference type="ARBA" id="ARBA00004651"/>
    </source>
</evidence>
<evidence type="ECO:0000313" key="9">
    <source>
        <dbReference type="EMBL" id="TQL76257.1"/>
    </source>
</evidence>
<evidence type="ECO:0000256" key="3">
    <source>
        <dbReference type="ARBA" id="ARBA00022475"/>
    </source>
</evidence>
<keyword evidence="6 7" id="KW-0472">Membrane</keyword>
<dbReference type="Pfam" id="PF08817">
    <property type="entry name" value="YukD"/>
    <property type="match status" value="1"/>
</dbReference>
<organism evidence="9 10">
    <name type="scientific">Stackebrandtia endophytica</name>
    <dbReference type="NCBI Taxonomy" id="1496996"/>
    <lineage>
        <taxon>Bacteria</taxon>
        <taxon>Bacillati</taxon>
        <taxon>Actinomycetota</taxon>
        <taxon>Actinomycetes</taxon>
        <taxon>Glycomycetales</taxon>
        <taxon>Glycomycetaceae</taxon>
        <taxon>Stackebrandtia</taxon>
    </lineage>
</organism>
<evidence type="ECO:0000256" key="4">
    <source>
        <dbReference type="ARBA" id="ARBA00022692"/>
    </source>
</evidence>
<evidence type="ECO:0000313" key="10">
    <source>
        <dbReference type="Proteomes" id="UP000317043"/>
    </source>
</evidence>
<dbReference type="InterPro" id="IPR044049">
    <property type="entry name" value="EccD_transm"/>
</dbReference>
<sequence length="465" mass="48589">MTVADRLCRVTVVAPNTRMDVALPDHVRLCELQSDLLQHAADGPGGEDVVEDGAGSGGWVLSRLGGAPLDPNLTPAQHNIMDGEELFFTPISHAGPEAVFDDVIDAMATASGDRIGKWTTETSKLFGMVIGGLGLVGAATAILFTGTTPAMWTSFGLGLALLCGAFVFARALGQVREATVVGLFAAVFGFVGGSLTLGELASIGDINAPRLMVAAAAAALFAVIAGIGVPHSAPIFQSMAVAAAGLVAASALCTYVGANAAEAGAVVSAVYLGLIPAMPMLAFRVARLPMPTIPRSPQQLRSDTLKVDSELALRRSERADQHLTGMLAAAATVAGVCSAFLALHGSFPATMLAALLTVVTLMRARVFLTIRQRLPFLLAGTLGLVSLSLSIWVFADADDRFIDTTVVLVLLAIVAISYVLGIAGKRISPIWGRMVDIFEVILFIAVVPLTLWVWNAYWWVRTVNG</sequence>
<dbReference type="Proteomes" id="UP000317043">
    <property type="component" value="Unassembled WGS sequence"/>
</dbReference>
<dbReference type="InParanoid" id="A0A543AUN6"/>
<comment type="similarity">
    <text evidence="2">Belongs to the EccD/Snm4 family.</text>
</comment>
<evidence type="ECO:0000256" key="2">
    <source>
        <dbReference type="ARBA" id="ARBA00006162"/>
    </source>
</evidence>
<keyword evidence="4 7" id="KW-0812">Transmembrane</keyword>
<comment type="caution">
    <text evidence="9">The sequence shown here is derived from an EMBL/GenBank/DDBJ whole genome shotgun (WGS) entry which is preliminary data.</text>
</comment>
<evidence type="ECO:0000256" key="6">
    <source>
        <dbReference type="ARBA" id="ARBA00023136"/>
    </source>
</evidence>
<dbReference type="RefSeq" id="WP_142037389.1">
    <property type="nucleotide sequence ID" value="NZ_JBHTGS010000001.1"/>
</dbReference>
<feature type="transmembrane region" description="Helical" evidence="7">
    <location>
        <begin position="401"/>
        <end position="423"/>
    </location>
</feature>
<dbReference type="InterPro" id="IPR024962">
    <property type="entry name" value="YukD-like"/>
</dbReference>
<accession>A0A543AUN6</accession>
<protein>
    <submittedName>
        <fullName evidence="9">Type VII secretion integral membrane protein EccD</fullName>
    </submittedName>
</protein>
<feature type="domain" description="EccD-like transmembrane" evidence="8">
    <location>
        <begin position="125"/>
        <end position="462"/>
    </location>
</feature>
<evidence type="ECO:0000256" key="7">
    <source>
        <dbReference type="SAM" id="Phobius"/>
    </source>
</evidence>
<dbReference type="Gene3D" id="3.10.20.90">
    <property type="entry name" value="Phosphatidylinositol 3-kinase Catalytic Subunit, Chain A, domain 1"/>
    <property type="match status" value="1"/>
</dbReference>
<evidence type="ECO:0000259" key="8">
    <source>
        <dbReference type="Pfam" id="PF19053"/>
    </source>
</evidence>
<feature type="transmembrane region" description="Helical" evidence="7">
    <location>
        <begin position="323"/>
        <end position="343"/>
    </location>
</feature>
<dbReference type="NCBIfam" id="TIGR03920">
    <property type="entry name" value="T7SS_EccD"/>
    <property type="match status" value="1"/>
</dbReference>
<comment type="subcellular location">
    <subcellularLocation>
        <location evidence="1">Cell membrane</location>
        <topology evidence="1">Multi-pass membrane protein</topology>
    </subcellularLocation>
</comment>
<feature type="transmembrane region" description="Helical" evidence="7">
    <location>
        <begin position="180"/>
        <end position="198"/>
    </location>
</feature>
<feature type="transmembrane region" description="Helical" evidence="7">
    <location>
        <begin position="375"/>
        <end position="395"/>
    </location>
</feature>
<reference evidence="9 10" key="1">
    <citation type="submission" date="2019-06" db="EMBL/GenBank/DDBJ databases">
        <title>Sequencing the genomes of 1000 actinobacteria strains.</title>
        <authorList>
            <person name="Klenk H.-P."/>
        </authorList>
    </citation>
    <scope>NUCLEOTIDE SEQUENCE [LARGE SCALE GENOMIC DNA]</scope>
    <source>
        <strain evidence="9 10">DSM 45928</strain>
    </source>
</reference>
<dbReference type="InterPro" id="IPR006707">
    <property type="entry name" value="T7SS_EccD"/>
</dbReference>
<feature type="transmembrane region" description="Helical" evidence="7">
    <location>
        <begin position="150"/>
        <end position="168"/>
    </location>
</feature>
<gene>
    <name evidence="9" type="ORF">FB566_1781</name>
</gene>
<dbReference type="OrthoDB" id="4775372at2"/>
<evidence type="ECO:0000256" key="5">
    <source>
        <dbReference type="ARBA" id="ARBA00022989"/>
    </source>
</evidence>
<feature type="transmembrane region" description="Helical" evidence="7">
    <location>
        <begin position="435"/>
        <end position="460"/>
    </location>
</feature>
<feature type="transmembrane region" description="Helical" evidence="7">
    <location>
        <begin position="210"/>
        <end position="229"/>
    </location>
</feature>
<dbReference type="GO" id="GO:0005886">
    <property type="term" value="C:plasma membrane"/>
    <property type="evidence" value="ECO:0007669"/>
    <property type="project" value="UniProtKB-SubCell"/>
</dbReference>
<proteinExistence type="inferred from homology"/>
<feature type="transmembrane region" description="Helical" evidence="7">
    <location>
        <begin position="125"/>
        <end position="144"/>
    </location>
</feature>
<feature type="transmembrane region" description="Helical" evidence="7">
    <location>
        <begin position="241"/>
        <end position="258"/>
    </location>
</feature>
<feature type="transmembrane region" description="Helical" evidence="7">
    <location>
        <begin position="349"/>
        <end position="368"/>
    </location>
</feature>
<dbReference type="Pfam" id="PF19053">
    <property type="entry name" value="EccD"/>
    <property type="match status" value="1"/>
</dbReference>
<keyword evidence="10" id="KW-1185">Reference proteome</keyword>
<dbReference type="EMBL" id="VFOW01000001">
    <property type="protein sequence ID" value="TQL76257.1"/>
    <property type="molecule type" value="Genomic_DNA"/>
</dbReference>